<dbReference type="PANTHER" id="PTHR14379:SF3">
    <property type="entry name" value="MEIOSIS REGULATOR AND MRNA STABILITY FACTOR 1"/>
    <property type="match status" value="1"/>
</dbReference>
<dbReference type="InterPro" id="IPR021139">
    <property type="entry name" value="NYN"/>
</dbReference>
<feature type="domain" description="NYN" evidence="2">
    <location>
        <begin position="7"/>
        <end position="144"/>
    </location>
</feature>
<dbReference type="GO" id="GO:0010468">
    <property type="term" value="P:regulation of gene expression"/>
    <property type="evidence" value="ECO:0007669"/>
    <property type="project" value="InterPro"/>
</dbReference>
<dbReference type="Proteomes" id="UP000807306">
    <property type="component" value="Unassembled WGS sequence"/>
</dbReference>
<keyword evidence="4" id="KW-1185">Reference proteome</keyword>
<feature type="region of interest" description="Disordered" evidence="1">
    <location>
        <begin position="162"/>
        <end position="195"/>
    </location>
</feature>
<dbReference type="GO" id="GO:1905762">
    <property type="term" value="F:CCR4-NOT complex binding"/>
    <property type="evidence" value="ECO:0007669"/>
    <property type="project" value="TreeGrafter"/>
</dbReference>
<comment type="caution">
    <text evidence="3">The sequence shown here is derived from an EMBL/GenBank/DDBJ whole genome shotgun (WGS) entry which is preliminary data.</text>
</comment>
<sequence length="256" mass="27781">MTHSDDVAIFWDYENCPVPTNASGYTVVNSIAALSRPYGNVKLFRAYLEIADQLPLSRSVGLRSELQSSGVSLVDCPHNGRKEVADKMILADMLAFAIDNPTPCTIVIITGDRDFAYALAILKLRSYRIVLVTLPNAHTSLTAQSSDAFDWSNSILKPPIISTTSPSAKSHSKHPAPHASSSQKPQSPPEYVCRLPNPSSTDIFEANGSTDITHYLRKQTTPGISSSQATSSRHNAKDINPVSIVRSPYIRTASIA</sequence>
<dbReference type="AlphaFoldDB" id="A0A9P6EQJ3"/>
<dbReference type="Gene3D" id="3.40.50.1010">
    <property type="entry name" value="5'-nuclease"/>
    <property type="match status" value="1"/>
</dbReference>
<organism evidence="3 4">
    <name type="scientific">Crepidotus variabilis</name>
    <dbReference type="NCBI Taxonomy" id="179855"/>
    <lineage>
        <taxon>Eukaryota</taxon>
        <taxon>Fungi</taxon>
        <taxon>Dikarya</taxon>
        <taxon>Basidiomycota</taxon>
        <taxon>Agaricomycotina</taxon>
        <taxon>Agaricomycetes</taxon>
        <taxon>Agaricomycetidae</taxon>
        <taxon>Agaricales</taxon>
        <taxon>Agaricineae</taxon>
        <taxon>Crepidotaceae</taxon>
        <taxon>Crepidotus</taxon>
    </lineage>
</organism>
<dbReference type="InterPro" id="IPR024768">
    <property type="entry name" value="Marf1"/>
</dbReference>
<proteinExistence type="predicted"/>
<dbReference type="GO" id="GO:0005777">
    <property type="term" value="C:peroxisome"/>
    <property type="evidence" value="ECO:0007669"/>
    <property type="project" value="InterPro"/>
</dbReference>
<dbReference type="GO" id="GO:0004540">
    <property type="term" value="F:RNA nuclease activity"/>
    <property type="evidence" value="ECO:0007669"/>
    <property type="project" value="InterPro"/>
</dbReference>
<evidence type="ECO:0000259" key="2">
    <source>
        <dbReference type="Pfam" id="PF01936"/>
    </source>
</evidence>
<gene>
    <name evidence="3" type="ORF">CPB83DRAFT_471740</name>
</gene>
<evidence type="ECO:0000313" key="3">
    <source>
        <dbReference type="EMBL" id="KAF9533391.1"/>
    </source>
</evidence>
<dbReference type="EMBL" id="MU157828">
    <property type="protein sequence ID" value="KAF9533391.1"/>
    <property type="molecule type" value="Genomic_DNA"/>
</dbReference>
<name>A0A9P6EQJ3_9AGAR</name>
<dbReference type="PANTHER" id="PTHR14379">
    <property type="entry name" value="LIMKAIN B LKAP"/>
    <property type="match status" value="1"/>
</dbReference>
<dbReference type="Pfam" id="PF01936">
    <property type="entry name" value="NYN"/>
    <property type="match status" value="1"/>
</dbReference>
<reference evidence="3" key="1">
    <citation type="submission" date="2020-11" db="EMBL/GenBank/DDBJ databases">
        <authorList>
            <consortium name="DOE Joint Genome Institute"/>
            <person name="Ahrendt S."/>
            <person name="Riley R."/>
            <person name="Andreopoulos W."/>
            <person name="Labutti K."/>
            <person name="Pangilinan J."/>
            <person name="Ruiz-Duenas F.J."/>
            <person name="Barrasa J.M."/>
            <person name="Sanchez-Garcia M."/>
            <person name="Camarero S."/>
            <person name="Miyauchi S."/>
            <person name="Serrano A."/>
            <person name="Linde D."/>
            <person name="Babiker R."/>
            <person name="Drula E."/>
            <person name="Ayuso-Fernandez I."/>
            <person name="Pacheco R."/>
            <person name="Padilla G."/>
            <person name="Ferreira P."/>
            <person name="Barriuso J."/>
            <person name="Kellner H."/>
            <person name="Castanera R."/>
            <person name="Alfaro M."/>
            <person name="Ramirez L."/>
            <person name="Pisabarro A.G."/>
            <person name="Kuo A."/>
            <person name="Tritt A."/>
            <person name="Lipzen A."/>
            <person name="He G."/>
            <person name="Yan M."/>
            <person name="Ng V."/>
            <person name="Cullen D."/>
            <person name="Martin F."/>
            <person name="Rosso M.-N."/>
            <person name="Henrissat B."/>
            <person name="Hibbett D."/>
            <person name="Martinez A.T."/>
            <person name="Grigoriev I.V."/>
        </authorList>
    </citation>
    <scope>NUCLEOTIDE SEQUENCE</scope>
    <source>
        <strain evidence="3">CBS 506.95</strain>
    </source>
</reference>
<evidence type="ECO:0000256" key="1">
    <source>
        <dbReference type="SAM" id="MobiDB-lite"/>
    </source>
</evidence>
<evidence type="ECO:0000313" key="4">
    <source>
        <dbReference type="Proteomes" id="UP000807306"/>
    </source>
</evidence>
<dbReference type="CDD" id="cd10910">
    <property type="entry name" value="PIN_limkain_b1_N_like"/>
    <property type="match status" value="1"/>
</dbReference>
<accession>A0A9P6EQJ3</accession>
<protein>
    <submittedName>
        <fullName evidence="3">NYN domain-containing protein</fullName>
    </submittedName>
</protein>
<dbReference type="OrthoDB" id="549353at2759"/>